<sequence>MNFTDSIRIILRHAVPSRWPLSLPASAVVATFLTLAINSWVSYDMSQDLTVNNEFFTLKSMCKFTTFDYIIVGGGGAGMVVATRLAKPLVYPGFYFWKLGRTVRLNDIPALIVPFRIG</sequence>
<dbReference type="Gene3D" id="3.50.50.60">
    <property type="entry name" value="FAD/NAD(P)-binding domain"/>
    <property type="match status" value="1"/>
</dbReference>
<dbReference type="SUPFAM" id="SSF51905">
    <property type="entry name" value="FAD/NAD(P)-binding domain"/>
    <property type="match status" value="1"/>
</dbReference>
<evidence type="ECO:0000313" key="2">
    <source>
        <dbReference type="EMBL" id="ODM90118.1"/>
    </source>
</evidence>
<dbReference type="AlphaFoldDB" id="A0A1D2MAU7"/>
<keyword evidence="1" id="KW-0812">Transmembrane</keyword>
<feature type="transmembrane region" description="Helical" evidence="1">
    <location>
        <begin position="21"/>
        <end position="43"/>
    </location>
</feature>
<keyword evidence="1" id="KW-1133">Transmembrane helix</keyword>
<accession>A0A1D2MAU7</accession>
<reference evidence="2 3" key="1">
    <citation type="journal article" date="2016" name="Genome Biol. Evol.">
        <title>Gene Family Evolution Reflects Adaptation to Soil Environmental Stressors in the Genome of the Collembolan Orchesella cincta.</title>
        <authorList>
            <person name="Faddeeva-Vakhrusheva A."/>
            <person name="Derks M.F."/>
            <person name="Anvar S.Y."/>
            <person name="Agamennone V."/>
            <person name="Suring W."/>
            <person name="Smit S."/>
            <person name="van Straalen N.M."/>
            <person name="Roelofs D."/>
        </authorList>
    </citation>
    <scope>NUCLEOTIDE SEQUENCE [LARGE SCALE GENOMIC DNA]</scope>
    <source>
        <tissue evidence="2">Mixed pool</tissue>
    </source>
</reference>
<comment type="caution">
    <text evidence="2">The sequence shown here is derived from an EMBL/GenBank/DDBJ whole genome shotgun (WGS) entry which is preliminary data.</text>
</comment>
<protein>
    <submittedName>
        <fullName evidence="2">Oxygen-dependent choline dehydrogenase</fullName>
    </submittedName>
</protein>
<evidence type="ECO:0000256" key="1">
    <source>
        <dbReference type="SAM" id="Phobius"/>
    </source>
</evidence>
<organism evidence="2 3">
    <name type="scientific">Orchesella cincta</name>
    <name type="common">Springtail</name>
    <name type="synonym">Podura cincta</name>
    <dbReference type="NCBI Taxonomy" id="48709"/>
    <lineage>
        <taxon>Eukaryota</taxon>
        <taxon>Metazoa</taxon>
        <taxon>Ecdysozoa</taxon>
        <taxon>Arthropoda</taxon>
        <taxon>Hexapoda</taxon>
        <taxon>Collembola</taxon>
        <taxon>Entomobryomorpha</taxon>
        <taxon>Entomobryoidea</taxon>
        <taxon>Orchesellidae</taxon>
        <taxon>Orchesellinae</taxon>
        <taxon>Orchesella</taxon>
    </lineage>
</organism>
<evidence type="ECO:0000313" key="3">
    <source>
        <dbReference type="Proteomes" id="UP000094527"/>
    </source>
</evidence>
<name>A0A1D2MAU7_ORCCI</name>
<dbReference type="Proteomes" id="UP000094527">
    <property type="component" value="Unassembled WGS sequence"/>
</dbReference>
<keyword evidence="1" id="KW-0472">Membrane</keyword>
<dbReference type="InterPro" id="IPR036188">
    <property type="entry name" value="FAD/NAD-bd_sf"/>
</dbReference>
<proteinExistence type="predicted"/>
<dbReference type="EMBL" id="LJIJ01002156">
    <property type="protein sequence ID" value="ODM90118.1"/>
    <property type="molecule type" value="Genomic_DNA"/>
</dbReference>
<gene>
    <name evidence="2" type="ORF">Ocin01_16563</name>
</gene>
<keyword evidence="3" id="KW-1185">Reference proteome</keyword>